<proteinExistence type="predicted"/>
<dbReference type="EnsemblPlants" id="OMERI02G12420.6">
    <property type="protein sequence ID" value="OMERI02G12420.6"/>
    <property type="gene ID" value="OMERI02G12420"/>
</dbReference>
<evidence type="ECO:0000313" key="3">
    <source>
        <dbReference type="Proteomes" id="UP000008021"/>
    </source>
</evidence>
<dbReference type="AlphaFoldDB" id="A0A0E0CIW1"/>
<name>A0A0E0CIW1_9ORYZ</name>
<accession>A0A0E0CIW1</accession>
<keyword evidence="3" id="KW-1185">Reference proteome</keyword>
<dbReference type="HOGENOM" id="CLU_2389858_0_0_1"/>
<evidence type="ECO:0000256" key="1">
    <source>
        <dbReference type="SAM" id="MobiDB-lite"/>
    </source>
</evidence>
<dbReference type="Proteomes" id="UP000008021">
    <property type="component" value="Chromosome 2"/>
</dbReference>
<sequence length="94" mass="10349">MSGAMGRCKGPLVRGATPLLFAVGQQGCGQVLQRLPCFLHSICHWRHKGISYHHQQLLRGNPEAPKIDVLERVRGSQSQGRAPQQGKREAIQGK</sequence>
<evidence type="ECO:0000313" key="2">
    <source>
        <dbReference type="EnsemblPlants" id="OMERI02G12420.6"/>
    </source>
</evidence>
<dbReference type="Gramene" id="OMERI02G12420.6">
    <property type="protein sequence ID" value="OMERI02G12420.6"/>
    <property type="gene ID" value="OMERI02G12420"/>
</dbReference>
<organism evidence="2">
    <name type="scientific">Oryza meridionalis</name>
    <dbReference type="NCBI Taxonomy" id="40149"/>
    <lineage>
        <taxon>Eukaryota</taxon>
        <taxon>Viridiplantae</taxon>
        <taxon>Streptophyta</taxon>
        <taxon>Embryophyta</taxon>
        <taxon>Tracheophyta</taxon>
        <taxon>Spermatophyta</taxon>
        <taxon>Magnoliopsida</taxon>
        <taxon>Liliopsida</taxon>
        <taxon>Poales</taxon>
        <taxon>Poaceae</taxon>
        <taxon>BOP clade</taxon>
        <taxon>Oryzoideae</taxon>
        <taxon>Oryzeae</taxon>
        <taxon>Oryzinae</taxon>
        <taxon>Oryza</taxon>
    </lineage>
</organism>
<feature type="region of interest" description="Disordered" evidence="1">
    <location>
        <begin position="73"/>
        <end position="94"/>
    </location>
</feature>
<reference evidence="2" key="2">
    <citation type="submission" date="2018-05" db="EMBL/GenBank/DDBJ databases">
        <title>OmerRS3 (Oryza meridionalis Reference Sequence Version 3).</title>
        <authorList>
            <person name="Zhang J."/>
            <person name="Kudrna D."/>
            <person name="Lee S."/>
            <person name="Talag J."/>
            <person name="Welchert J."/>
            <person name="Wing R.A."/>
        </authorList>
    </citation>
    <scope>NUCLEOTIDE SEQUENCE [LARGE SCALE GENOMIC DNA]</scope>
    <source>
        <strain evidence="2">cv. OR44</strain>
    </source>
</reference>
<reference evidence="2" key="1">
    <citation type="submission" date="2015-04" db="UniProtKB">
        <authorList>
            <consortium name="EnsemblPlants"/>
        </authorList>
    </citation>
    <scope>IDENTIFICATION</scope>
</reference>
<protein>
    <submittedName>
        <fullName evidence="2">Uncharacterized protein</fullName>
    </submittedName>
</protein>